<dbReference type="PANTHER" id="PTHR28113">
    <property type="entry name" value="DASH COMPLEX SUBUNIT DAM1"/>
    <property type="match status" value="1"/>
</dbReference>
<evidence type="ECO:0000256" key="15">
    <source>
        <dbReference type="SAM" id="MobiDB-lite"/>
    </source>
</evidence>
<evidence type="ECO:0000256" key="1">
    <source>
        <dbReference type="ARBA" id="ARBA00004123"/>
    </source>
</evidence>
<proteinExistence type="inferred from homology"/>
<evidence type="ECO:0000256" key="14">
    <source>
        <dbReference type="ARBA" id="ARBA00030453"/>
    </source>
</evidence>
<evidence type="ECO:0000256" key="9">
    <source>
        <dbReference type="ARBA" id="ARBA00022829"/>
    </source>
</evidence>
<evidence type="ECO:0000256" key="7">
    <source>
        <dbReference type="ARBA" id="ARBA00022490"/>
    </source>
</evidence>
<reference evidence="17" key="1">
    <citation type="submission" date="2024-04" db="EMBL/GenBank/DDBJ databases">
        <authorList>
            <person name="Shaw F."/>
            <person name="Minotto A."/>
        </authorList>
    </citation>
    <scope>NUCLEOTIDE SEQUENCE [LARGE SCALE GENOMIC DNA]</scope>
</reference>
<dbReference type="EMBL" id="OZ037954">
    <property type="protein sequence ID" value="CAL1698798.1"/>
    <property type="molecule type" value="Genomic_DNA"/>
</dbReference>
<feature type="region of interest" description="Disordered" evidence="15">
    <location>
        <begin position="150"/>
        <end position="178"/>
    </location>
</feature>
<dbReference type="Pfam" id="PF08653">
    <property type="entry name" value="DASH_Dam1"/>
    <property type="match status" value="1"/>
</dbReference>
<dbReference type="Proteomes" id="UP001497453">
    <property type="component" value="Chromosome 11"/>
</dbReference>
<evidence type="ECO:0000256" key="3">
    <source>
        <dbReference type="ARBA" id="ARBA00004629"/>
    </source>
</evidence>
<keyword evidence="6" id="KW-0158">Chromosome</keyword>
<sequence>MTTVPTPHRTPLRRLSQGSLFRLSRSGAYPDAPHGLGFLEPALSELLDEVETLHTNIEGLRGLSNALGTFNESFASWLYVMNMNALTTDWPQAPTDASYELAARRAEEDALAAMAALKAAQASPPPPEPAVDQTHVTSELGNDTTFAANTTATTSNTNASGQPAKGITKKKGKPKMTVREKRERALAIDKVISALPLEFRGNDPKLRSHAETVIEGLLDREGRGVGILELVKPDVSQARVNKCLIALVNRKIVRKDNSTGVVLYHWQGLPT</sequence>
<evidence type="ECO:0000256" key="4">
    <source>
        <dbReference type="ARBA" id="ARBA00010073"/>
    </source>
</evidence>
<evidence type="ECO:0000256" key="13">
    <source>
        <dbReference type="ARBA" id="ARBA00023328"/>
    </source>
</evidence>
<gene>
    <name evidence="16" type="ORF">GFSPODELE1_LOCUS2329</name>
</gene>
<keyword evidence="10" id="KW-0995">Kinetochore</keyword>
<keyword evidence="9" id="KW-0159">Chromosome partition</keyword>
<comment type="similarity">
    <text evidence="4">Belongs to the DASH complex DAM1 family.</text>
</comment>
<name>A0ABP1CVS4_9APHY</name>
<evidence type="ECO:0000256" key="10">
    <source>
        <dbReference type="ARBA" id="ARBA00022838"/>
    </source>
</evidence>
<keyword evidence="8" id="KW-0493">Microtubule</keyword>
<feature type="compositionally biased region" description="Low complexity" evidence="15">
    <location>
        <begin position="150"/>
        <end position="159"/>
    </location>
</feature>
<keyword evidence="12" id="KW-0539">Nucleus</keyword>
<evidence type="ECO:0000256" key="2">
    <source>
        <dbReference type="ARBA" id="ARBA00004186"/>
    </source>
</evidence>
<keyword evidence="13" id="KW-0137">Centromere</keyword>
<evidence type="ECO:0000256" key="8">
    <source>
        <dbReference type="ARBA" id="ARBA00022701"/>
    </source>
</evidence>
<evidence type="ECO:0000256" key="12">
    <source>
        <dbReference type="ARBA" id="ARBA00023242"/>
    </source>
</evidence>
<keyword evidence="11" id="KW-0206">Cytoskeleton</keyword>
<keyword evidence="17" id="KW-1185">Reference proteome</keyword>
<dbReference type="PANTHER" id="PTHR28113:SF1">
    <property type="entry name" value="DASH COMPLEX SUBUNIT DAM1"/>
    <property type="match status" value="1"/>
</dbReference>
<organism evidence="16 17">
    <name type="scientific">Somion occarium</name>
    <dbReference type="NCBI Taxonomy" id="3059160"/>
    <lineage>
        <taxon>Eukaryota</taxon>
        <taxon>Fungi</taxon>
        <taxon>Dikarya</taxon>
        <taxon>Basidiomycota</taxon>
        <taxon>Agaricomycotina</taxon>
        <taxon>Agaricomycetes</taxon>
        <taxon>Polyporales</taxon>
        <taxon>Cerrenaceae</taxon>
        <taxon>Somion</taxon>
    </lineage>
</organism>
<evidence type="ECO:0000256" key="5">
    <source>
        <dbReference type="ARBA" id="ARBA00020497"/>
    </source>
</evidence>
<feature type="compositionally biased region" description="Basic residues" evidence="15">
    <location>
        <begin position="167"/>
        <end position="176"/>
    </location>
</feature>
<evidence type="ECO:0000256" key="6">
    <source>
        <dbReference type="ARBA" id="ARBA00022454"/>
    </source>
</evidence>
<comment type="subcellular location">
    <subcellularLocation>
        <location evidence="3">Chromosome</location>
        <location evidence="3">Centromere</location>
        <location evidence="3">Kinetochore</location>
    </subcellularLocation>
    <subcellularLocation>
        <location evidence="2">Cytoplasm</location>
        <location evidence="2">Cytoskeleton</location>
        <location evidence="2">Spindle</location>
    </subcellularLocation>
    <subcellularLocation>
        <location evidence="1">Nucleus</location>
    </subcellularLocation>
</comment>
<evidence type="ECO:0000256" key="11">
    <source>
        <dbReference type="ARBA" id="ARBA00023212"/>
    </source>
</evidence>
<evidence type="ECO:0000313" key="17">
    <source>
        <dbReference type="Proteomes" id="UP001497453"/>
    </source>
</evidence>
<keyword evidence="7" id="KW-0963">Cytoplasm</keyword>
<accession>A0ABP1CVS4</accession>
<dbReference type="InterPro" id="IPR013962">
    <property type="entry name" value="DASH_Dam1"/>
</dbReference>
<evidence type="ECO:0000313" key="16">
    <source>
        <dbReference type="EMBL" id="CAL1698798.1"/>
    </source>
</evidence>
<protein>
    <recommendedName>
        <fullName evidence="5">DASH complex subunit DAM1</fullName>
    </recommendedName>
    <alternativeName>
        <fullName evidence="14">Outer kinetochore protein DAM1</fullName>
    </alternativeName>
</protein>